<evidence type="ECO:0000256" key="7">
    <source>
        <dbReference type="ARBA" id="ARBA00048259"/>
    </source>
</evidence>
<comment type="catalytic activity">
    <reaction evidence="7">
        <text>a monosaccharide 1-phosphate + UTP + H(+) = a UDP-monosaccharide + diphosphate</text>
        <dbReference type="Rhea" id="RHEA:13205"/>
        <dbReference type="ChEBI" id="CHEBI:15378"/>
        <dbReference type="ChEBI" id="CHEBI:33019"/>
        <dbReference type="ChEBI" id="CHEBI:46398"/>
        <dbReference type="ChEBI" id="CHEBI:140358"/>
        <dbReference type="ChEBI" id="CHEBI:140359"/>
        <dbReference type="EC" id="2.7.7.64"/>
    </reaction>
</comment>
<comment type="similarity">
    <text evidence="5">Belongs to the USP family.</text>
</comment>
<name>E1ZCG2_CHLVA</name>
<dbReference type="GeneID" id="17355773"/>
<organism evidence="9">
    <name type="scientific">Chlorella variabilis</name>
    <name type="common">Green alga</name>
    <dbReference type="NCBI Taxonomy" id="554065"/>
    <lineage>
        <taxon>Eukaryota</taxon>
        <taxon>Viridiplantae</taxon>
        <taxon>Chlorophyta</taxon>
        <taxon>core chlorophytes</taxon>
        <taxon>Trebouxiophyceae</taxon>
        <taxon>Chlorellales</taxon>
        <taxon>Chlorellaceae</taxon>
        <taxon>Chlorella clade</taxon>
        <taxon>Chlorella</taxon>
    </lineage>
</organism>
<dbReference type="eggNOG" id="KOG2388">
    <property type="taxonomic scope" value="Eukaryota"/>
</dbReference>
<evidence type="ECO:0000256" key="6">
    <source>
        <dbReference type="ARBA" id="ARBA00039080"/>
    </source>
</evidence>
<dbReference type="Gene3D" id="2.160.10.30">
    <property type="match status" value="2"/>
</dbReference>
<dbReference type="InterPro" id="IPR029044">
    <property type="entry name" value="Nucleotide-diphossugar_trans"/>
</dbReference>
<proteinExistence type="inferred from homology"/>
<dbReference type="GO" id="GO:0006048">
    <property type="term" value="P:UDP-N-acetylglucosamine biosynthetic process"/>
    <property type="evidence" value="ECO:0007669"/>
    <property type="project" value="TreeGrafter"/>
</dbReference>
<dbReference type="KEGG" id="cvr:CHLNCDRAFT_35169"/>
<dbReference type="Proteomes" id="UP000008141">
    <property type="component" value="Unassembled WGS sequence"/>
</dbReference>
<dbReference type="Gene3D" id="3.90.550.10">
    <property type="entry name" value="Spore Coat Polysaccharide Biosynthesis Protein SpsA, Chain A"/>
    <property type="match status" value="1"/>
</dbReference>
<dbReference type="FunFam" id="3.90.550.10:FF:000091">
    <property type="entry name" value="UDP-sugar pyrophosphorylase"/>
    <property type="match status" value="1"/>
</dbReference>
<comment type="cofactor">
    <cofactor evidence="1">
        <name>Mn(2+)</name>
        <dbReference type="ChEBI" id="CHEBI:29035"/>
    </cofactor>
</comment>
<sequence length="618" mass="66528">MHIVIPLSNLPRHCSHSPQQDAALVEALLQEGQAHLFEGWPPAGERDQAKRRLLAQLRHLDKSYAGGLRKYIQNARQLLHDSKEGVNPFEGCVPSVPEGERLDFGSQRFRELERAGVAAAANAAFVLVAGGLGERLGYSGIKVALPVESASGQCFLELYVKHILALGAKGGRALPLAIMTSDDTHTRTLALLEKHAYWGAAPGQVTLIKQEKVACLADNDAHLALLEKDGGFEVQTKPHGHGDVHMLLHSTGLADKWLAEGFKWVCFFQDTNGLVFRALPAAIGVSEAHDFDVNSLAVPRKAKEAIGAITKLTYPDGRHITINVEYNQLDPLLRATINPQGDVNDSTNFSPFPGNINQLVLKLSTYCAELHRHGGVIAEFVNPKYADASKTAFKSSTRLECMMQDFPKSLPEGSRVGFTVVNQVWAAYSPVKNSPADAASKAASGNPSHSATSGELDWYQTSCKMLQALGARVDGPLPAQFNGLTELELWPRVTWSPLFACCWDDLEEKVAAASVHVGSDTALVIEAPQARIRSLDLRRGVLVIRGSGGAAAAAAAGGEAAAEAAGGAAAGEREVVVEDVTVDNEGWEWRALSPDEGAAEEEYIRGFRVVRKGQMELP</sequence>
<evidence type="ECO:0000256" key="4">
    <source>
        <dbReference type="ARBA" id="ARBA00022695"/>
    </source>
</evidence>
<dbReference type="RefSeq" id="XP_005848528.1">
    <property type="nucleotide sequence ID" value="XM_005848466.1"/>
</dbReference>
<evidence type="ECO:0000256" key="1">
    <source>
        <dbReference type="ARBA" id="ARBA00001936"/>
    </source>
</evidence>
<dbReference type="GO" id="GO:0051748">
    <property type="term" value="F:UTP-monosaccharide-1-phosphate uridylyltransferase activity"/>
    <property type="evidence" value="ECO:0007669"/>
    <property type="project" value="UniProtKB-EC"/>
</dbReference>
<dbReference type="FunCoup" id="E1ZCG2">
    <property type="interactions" value="647"/>
</dbReference>
<dbReference type="OMA" id="PMGPRVV"/>
<evidence type="ECO:0000256" key="3">
    <source>
        <dbReference type="ARBA" id="ARBA00022679"/>
    </source>
</evidence>
<dbReference type="InterPro" id="IPR002618">
    <property type="entry name" value="UDPGP_fam"/>
</dbReference>
<dbReference type="SUPFAM" id="SSF53448">
    <property type="entry name" value="Nucleotide-diphospho-sugar transferases"/>
    <property type="match status" value="1"/>
</dbReference>
<protein>
    <recommendedName>
        <fullName evidence="6">UTP-monosaccharide-1-phosphate uridylyltransferase</fullName>
        <ecNumber evidence="6">2.7.7.64</ecNumber>
    </recommendedName>
</protein>
<keyword evidence="4" id="KW-0548">Nucleotidyltransferase</keyword>
<dbReference type="PANTHER" id="PTHR11952">
    <property type="entry name" value="UDP- GLUCOSE PYROPHOSPHORYLASE"/>
    <property type="match status" value="1"/>
</dbReference>
<dbReference type="EMBL" id="GL433842">
    <property type="protein sequence ID" value="EFN56426.1"/>
    <property type="molecule type" value="Genomic_DNA"/>
</dbReference>
<dbReference type="GO" id="GO:0003977">
    <property type="term" value="F:UDP-N-acetylglucosamine diphosphorylase activity"/>
    <property type="evidence" value="ECO:0007669"/>
    <property type="project" value="TreeGrafter"/>
</dbReference>
<evidence type="ECO:0000256" key="2">
    <source>
        <dbReference type="ARBA" id="ARBA00001946"/>
    </source>
</evidence>
<keyword evidence="3" id="KW-0808">Transferase</keyword>
<accession>E1ZCG2</accession>
<dbReference type="InParanoid" id="E1ZCG2"/>
<dbReference type="InterPro" id="IPR039741">
    <property type="entry name" value="UDP-sugar_pyrophosphorylase"/>
</dbReference>
<dbReference type="Pfam" id="PF01704">
    <property type="entry name" value="UDPGP"/>
    <property type="match status" value="1"/>
</dbReference>
<gene>
    <name evidence="8" type="ORF">CHLNCDRAFT_35169</name>
</gene>
<dbReference type="AlphaFoldDB" id="E1ZCG2"/>
<evidence type="ECO:0000313" key="9">
    <source>
        <dbReference type="Proteomes" id="UP000008141"/>
    </source>
</evidence>
<comment type="cofactor">
    <cofactor evidence="2">
        <name>Mg(2+)</name>
        <dbReference type="ChEBI" id="CHEBI:18420"/>
    </cofactor>
</comment>
<dbReference type="STRING" id="554065.E1ZCG2"/>
<dbReference type="PANTHER" id="PTHR11952:SF9">
    <property type="entry name" value="UDP-SUGAR PYROPHOSPHORYLASE"/>
    <property type="match status" value="1"/>
</dbReference>
<dbReference type="EC" id="2.7.7.64" evidence="6"/>
<keyword evidence="9" id="KW-1185">Reference proteome</keyword>
<reference evidence="8 9" key="1">
    <citation type="journal article" date="2010" name="Plant Cell">
        <title>The Chlorella variabilis NC64A genome reveals adaptation to photosymbiosis, coevolution with viruses, and cryptic sex.</title>
        <authorList>
            <person name="Blanc G."/>
            <person name="Duncan G."/>
            <person name="Agarkova I."/>
            <person name="Borodovsky M."/>
            <person name="Gurnon J."/>
            <person name="Kuo A."/>
            <person name="Lindquist E."/>
            <person name="Lucas S."/>
            <person name="Pangilinan J."/>
            <person name="Polle J."/>
            <person name="Salamov A."/>
            <person name="Terry A."/>
            <person name="Yamada T."/>
            <person name="Dunigan D.D."/>
            <person name="Grigoriev I.V."/>
            <person name="Claverie J.M."/>
            <person name="Van Etten J.L."/>
        </authorList>
    </citation>
    <scope>NUCLEOTIDE SEQUENCE [LARGE SCALE GENOMIC DNA]</scope>
    <source>
        <strain evidence="8 9">NC64A</strain>
    </source>
</reference>
<evidence type="ECO:0000313" key="8">
    <source>
        <dbReference type="EMBL" id="EFN56426.1"/>
    </source>
</evidence>
<dbReference type="OrthoDB" id="532420at2759"/>
<evidence type="ECO:0000256" key="5">
    <source>
        <dbReference type="ARBA" id="ARBA00038047"/>
    </source>
</evidence>